<dbReference type="EMBL" id="SLVV01000004">
    <property type="protein sequence ID" value="TCN26149.1"/>
    <property type="molecule type" value="Genomic_DNA"/>
</dbReference>
<evidence type="ECO:0000313" key="2">
    <source>
        <dbReference type="Proteomes" id="UP000295689"/>
    </source>
</evidence>
<reference evidence="1 2" key="1">
    <citation type="journal article" date="2015" name="Stand. Genomic Sci.">
        <title>Genomic Encyclopedia of Bacterial and Archaeal Type Strains, Phase III: the genomes of soil and plant-associated and newly described type strains.</title>
        <authorList>
            <person name="Whitman W.B."/>
            <person name="Woyke T."/>
            <person name="Klenk H.P."/>
            <person name="Zhou Y."/>
            <person name="Lilburn T.G."/>
            <person name="Beck B.J."/>
            <person name="De Vos P."/>
            <person name="Vandamme P."/>
            <person name="Eisen J.A."/>
            <person name="Garrity G."/>
            <person name="Hugenholtz P."/>
            <person name="Kyrpides N.C."/>
        </authorList>
    </citation>
    <scope>NUCLEOTIDE SEQUENCE [LARGE SCALE GENOMIC DNA]</scope>
    <source>
        <strain evidence="1 2">CV53</strain>
    </source>
</reference>
<name>A0A4R2BJ99_9BACI</name>
<evidence type="ECO:0000313" key="1">
    <source>
        <dbReference type="EMBL" id="TCN26149.1"/>
    </source>
</evidence>
<accession>A0A4R2BJ99</accession>
<gene>
    <name evidence="1" type="ORF">EV146_104257</name>
</gene>
<protein>
    <submittedName>
        <fullName evidence="1">Uncharacterized protein</fullName>
    </submittedName>
</protein>
<organism evidence="1 2">
    <name type="scientific">Mesobacillus foraminis</name>
    <dbReference type="NCBI Taxonomy" id="279826"/>
    <lineage>
        <taxon>Bacteria</taxon>
        <taxon>Bacillati</taxon>
        <taxon>Bacillota</taxon>
        <taxon>Bacilli</taxon>
        <taxon>Bacillales</taxon>
        <taxon>Bacillaceae</taxon>
        <taxon>Mesobacillus</taxon>
    </lineage>
</organism>
<sequence>MISKQHGECRNVHYVDRDAHLVFYEGELGLMTVLTNNKFSKIKSVMSTLDFTQLKEFREPILWKAHYEPQEKFSMIIGVSTSEVKTISIASEHDIQPKRIKIHDHLWVWYSIFENYELNKPIKINAYDENGKLI</sequence>
<comment type="caution">
    <text evidence="1">The sequence shown here is derived from an EMBL/GenBank/DDBJ whole genome shotgun (WGS) entry which is preliminary data.</text>
</comment>
<dbReference type="Proteomes" id="UP000295689">
    <property type="component" value="Unassembled WGS sequence"/>
</dbReference>
<dbReference type="AlphaFoldDB" id="A0A4R2BJ99"/>
<proteinExistence type="predicted"/>
<dbReference type="RefSeq" id="WP_132004384.1">
    <property type="nucleotide sequence ID" value="NZ_JABUHM010000015.1"/>
</dbReference>
<keyword evidence="2" id="KW-1185">Reference proteome</keyword>